<dbReference type="PRINTS" id="PR00337">
    <property type="entry name" value="LEUILEVALBP"/>
</dbReference>
<organism evidence="1 2">
    <name type="scientific">Psychromonas arctica</name>
    <dbReference type="NCBI Taxonomy" id="168275"/>
    <lineage>
        <taxon>Bacteria</taxon>
        <taxon>Pseudomonadati</taxon>
        <taxon>Pseudomonadota</taxon>
        <taxon>Gammaproteobacteria</taxon>
        <taxon>Alteromonadales</taxon>
        <taxon>Psychromonadaceae</taxon>
        <taxon>Psychromonas</taxon>
    </lineage>
</organism>
<evidence type="ECO:0000313" key="2">
    <source>
        <dbReference type="Proteomes" id="UP001366060"/>
    </source>
</evidence>
<dbReference type="InterPro" id="IPR000709">
    <property type="entry name" value="Leu_Ile_Val-bd"/>
</dbReference>
<accession>A0ABU9HD22</accession>
<protein>
    <submittedName>
        <fullName evidence="1">Transporter substrate-binding domain-containing protein</fullName>
    </submittedName>
</protein>
<dbReference type="InterPro" id="IPR039570">
    <property type="entry name" value="AmiC_PBP1"/>
</dbReference>
<reference evidence="1 2" key="1">
    <citation type="submission" date="2024-02" db="EMBL/GenBank/DDBJ databases">
        <title>Bacteria isolated from the canopy kelp, Nereocystis luetkeana.</title>
        <authorList>
            <person name="Pfister C.A."/>
            <person name="Younker I.T."/>
            <person name="Light S.H."/>
        </authorList>
    </citation>
    <scope>NUCLEOTIDE SEQUENCE [LARGE SCALE GENOMIC DNA]</scope>
    <source>
        <strain evidence="1 2">TI.2.07</strain>
    </source>
</reference>
<keyword evidence="2" id="KW-1185">Reference proteome</keyword>
<dbReference type="RefSeq" id="WP_341628188.1">
    <property type="nucleotide sequence ID" value="NZ_JBAKBA010000023.1"/>
</dbReference>
<proteinExistence type="predicted"/>
<dbReference type="PANTHER" id="PTHR47628:SF1">
    <property type="entry name" value="ALIPHATIC AMIDASE EXPRESSION-REGULATING PROTEIN"/>
    <property type="match status" value="1"/>
</dbReference>
<dbReference type="Pfam" id="PF13433">
    <property type="entry name" value="Peripla_BP_5"/>
    <property type="match status" value="1"/>
</dbReference>
<gene>
    <name evidence="1" type="ORF">V6255_10925</name>
</gene>
<name>A0ABU9HD22_9GAMM</name>
<sequence>MQDTVKNTEYEKRTIKIGVLFSQSGPMAVSESSHLRGVLLACEEVNNNGGIGGNKLEPIILDPAGDDLLYAKMATELLLKHRVNVIFGCCLSSSRKAVLPIIERFNGILFYPSVYEGFEYSPNVIYGGGVPNQLVLPLLKYIFNNYGKNIALIGLDYLYPREINRVVNEFLNASGGKVVAEKYLNFSADAADLRLNLNDILKNKPDVIFSTVVGLDSINLYSVYAELEFDGVKPPLASLTAVESSIQALELDKREGHISVASYFSSLETEANKAFIKKFKTRFGEDTSPCVFSEVAYSLVNVFANALLSAKYDDTESILAALSEAPIESPGGDLFLDLNTNHLTLRPYVAKSNREGSYDILWESPSVIKADPYLIAYDRSIEV</sequence>
<dbReference type="PANTHER" id="PTHR47628">
    <property type="match status" value="1"/>
</dbReference>
<dbReference type="Gene3D" id="3.40.50.2300">
    <property type="match status" value="2"/>
</dbReference>
<dbReference type="CDD" id="cd06357">
    <property type="entry name" value="PBP1_AmiC"/>
    <property type="match status" value="1"/>
</dbReference>
<dbReference type="SUPFAM" id="SSF53822">
    <property type="entry name" value="Periplasmic binding protein-like I"/>
    <property type="match status" value="1"/>
</dbReference>
<dbReference type="EMBL" id="JBAKBA010000023">
    <property type="protein sequence ID" value="MEL0659651.1"/>
    <property type="molecule type" value="Genomic_DNA"/>
</dbReference>
<dbReference type="InterPro" id="IPR028082">
    <property type="entry name" value="Peripla_BP_I"/>
</dbReference>
<comment type="caution">
    <text evidence="1">The sequence shown here is derived from an EMBL/GenBank/DDBJ whole genome shotgun (WGS) entry which is preliminary data.</text>
</comment>
<dbReference type="Proteomes" id="UP001366060">
    <property type="component" value="Unassembled WGS sequence"/>
</dbReference>
<evidence type="ECO:0000313" key="1">
    <source>
        <dbReference type="EMBL" id="MEL0659651.1"/>
    </source>
</evidence>